<dbReference type="GO" id="GO:0004015">
    <property type="term" value="F:adenosylmethionine-8-amino-7-oxononanoate transaminase activity"/>
    <property type="evidence" value="ECO:0007669"/>
    <property type="project" value="TreeGrafter"/>
</dbReference>
<dbReference type="InterPro" id="IPR015422">
    <property type="entry name" value="PyrdxlP-dep_Trfase_small"/>
</dbReference>
<dbReference type="InterPro" id="IPR015421">
    <property type="entry name" value="PyrdxlP-dep_Trfase_major"/>
</dbReference>
<evidence type="ECO:0000256" key="4">
    <source>
        <dbReference type="RuleBase" id="RU003560"/>
    </source>
</evidence>
<dbReference type="GO" id="GO:0030170">
    <property type="term" value="F:pyridoxal phosphate binding"/>
    <property type="evidence" value="ECO:0007669"/>
    <property type="project" value="InterPro"/>
</dbReference>
<dbReference type="PANTHER" id="PTHR42684">
    <property type="entry name" value="ADENOSYLMETHIONINE-8-AMINO-7-OXONONANOATE AMINOTRANSFERASE"/>
    <property type="match status" value="1"/>
</dbReference>
<evidence type="ECO:0008006" key="6">
    <source>
        <dbReference type="Google" id="ProtNLM"/>
    </source>
</evidence>
<keyword evidence="3 4" id="KW-0663">Pyridoxal phosphate</keyword>
<dbReference type="CDD" id="cd00610">
    <property type="entry name" value="OAT_like"/>
    <property type="match status" value="1"/>
</dbReference>
<dbReference type="InterPro" id="IPR015424">
    <property type="entry name" value="PyrdxlP-dep_Trfase"/>
</dbReference>
<proteinExistence type="inferred from homology"/>
<name>A0A7S1UJA1_9STRA</name>
<dbReference type="PANTHER" id="PTHR42684:SF1">
    <property type="entry name" value="BETA-ALANINE--PYRUVATE AMINOTRANSFERASE"/>
    <property type="match status" value="1"/>
</dbReference>
<reference evidence="5" key="1">
    <citation type="submission" date="2021-01" db="EMBL/GenBank/DDBJ databases">
        <authorList>
            <person name="Corre E."/>
            <person name="Pelletier E."/>
            <person name="Niang G."/>
            <person name="Scheremetjew M."/>
            <person name="Finn R."/>
            <person name="Kale V."/>
            <person name="Holt S."/>
            <person name="Cochrane G."/>
            <person name="Meng A."/>
            <person name="Brown T."/>
            <person name="Cohen L."/>
        </authorList>
    </citation>
    <scope>NUCLEOTIDE SEQUENCE</scope>
    <source>
        <strain evidence="5">CCMP2877</strain>
    </source>
</reference>
<keyword evidence="1" id="KW-0032">Aminotransferase</keyword>
<gene>
    <name evidence="5" type="ORF">PPAR1163_LOCUS28215</name>
</gene>
<dbReference type="Gene3D" id="3.40.640.10">
    <property type="entry name" value="Type I PLP-dependent aspartate aminotransferase-like (Major domain)"/>
    <property type="match status" value="1"/>
</dbReference>
<dbReference type="AlphaFoldDB" id="A0A7S1UJA1"/>
<evidence type="ECO:0000256" key="3">
    <source>
        <dbReference type="ARBA" id="ARBA00022898"/>
    </source>
</evidence>
<evidence type="ECO:0000256" key="1">
    <source>
        <dbReference type="ARBA" id="ARBA00022576"/>
    </source>
</evidence>
<dbReference type="PIRSF" id="PIRSF000521">
    <property type="entry name" value="Transaminase_4ab_Lys_Orn"/>
    <property type="match status" value="1"/>
</dbReference>
<dbReference type="GO" id="GO:0009102">
    <property type="term" value="P:biotin biosynthetic process"/>
    <property type="evidence" value="ECO:0007669"/>
    <property type="project" value="TreeGrafter"/>
</dbReference>
<dbReference type="Pfam" id="PF00202">
    <property type="entry name" value="Aminotran_3"/>
    <property type="match status" value="1"/>
</dbReference>
<keyword evidence="2" id="KW-0808">Transferase</keyword>
<dbReference type="SUPFAM" id="SSF53383">
    <property type="entry name" value="PLP-dependent transferases"/>
    <property type="match status" value="1"/>
</dbReference>
<protein>
    <recommendedName>
        <fullName evidence="6">Beta-alanine--pyruvate transaminase</fullName>
    </recommendedName>
</protein>
<sequence length="378" mass="40345">MVYAPSFMMCHEPAEKWAEALVAEGNLEATGHTKAFFTMCGSTSVDTALKMALAYHRSRGEGSRTIFIGREKAYHGTNISGASVGGIGGNRAQFTSALIPTVDHLKSTLNIKEQAFTVGEPEEGADLADELLDLIALHGPANIAAVIMEPVAGSAGVFVPPKGYLKRLRQICDDHGILLILDEVITAFGRLGTPFAMDYFGISADIVTTAKGLTSAVVPAGAVIAQQHVYDAIVGGAAPETIELFHGYTYSCHPVAAAAGIATLEHYHEAGLYENAAAMVPVLEDALHSNFDASNPYVVDVRNIGLMGAIQLRTPPGMGPGKFGHAVMNHLWFEEDVYVRFTGDTLAFSPAFIVQKEQIYAMMEAVKRGVDAVGPRFF</sequence>
<dbReference type="InterPro" id="IPR005814">
    <property type="entry name" value="Aminotrans_3"/>
</dbReference>
<organism evidence="5">
    <name type="scientific">Phaeomonas parva</name>
    <dbReference type="NCBI Taxonomy" id="124430"/>
    <lineage>
        <taxon>Eukaryota</taxon>
        <taxon>Sar</taxon>
        <taxon>Stramenopiles</taxon>
        <taxon>Ochrophyta</taxon>
        <taxon>Pinguiophyceae</taxon>
        <taxon>Pinguiochrysidales</taxon>
        <taxon>Pinguiochrysidaceae</taxon>
        <taxon>Phaeomonas</taxon>
    </lineage>
</organism>
<dbReference type="EMBL" id="HBGJ01044945">
    <property type="protein sequence ID" value="CAD9269778.1"/>
    <property type="molecule type" value="Transcribed_RNA"/>
</dbReference>
<dbReference type="PROSITE" id="PS00600">
    <property type="entry name" value="AA_TRANSFER_CLASS_3"/>
    <property type="match status" value="1"/>
</dbReference>
<dbReference type="InterPro" id="IPR049704">
    <property type="entry name" value="Aminotrans_3_PPA_site"/>
</dbReference>
<evidence type="ECO:0000313" key="5">
    <source>
        <dbReference type="EMBL" id="CAD9269778.1"/>
    </source>
</evidence>
<accession>A0A7S1UJA1</accession>
<dbReference type="Gene3D" id="3.90.1150.10">
    <property type="entry name" value="Aspartate Aminotransferase, domain 1"/>
    <property type="match status" value="1"/>
</dbReference>
<comment type="similarity">
    <text evidence="4">Belongs to the class-III pyridoxal-phosphate-dependent aminotransferase family.</text>
</comment>
<evidence type="ECO:0000256" key="2">
    <source>
        <dbReference type="ARBA" id="ARBA00022679"/>
    </source>
</evidence>